<dbReference type="InterPro" id="IPR017583">
    <property type="entry name" value="Tagatose/fructose_Pkinase"/>
</dbReference>
<gene>
    <name evidence="8" type="ORF">GCM10011399_00390</name>
</gene>
<protein>
    <submittedName>
        <fullName evidence="8">Sugar kinase</fullName>
    </submittedName>
</protein>
<dbReference type="PANTHER" id="PTHR46566:SF5">
    <property type="entry name" value="1-PHOSPHOFRUCTOKINASE"/>
    <property type="match status" value="1"/>
</dbReference>
<dbReference type="InterPro" id="IPR002173">
    <property type="entry name" value="Carboh/pur_kinase_PfkB_CS"/>
</dbReference>
<dbReference type="InterPro" id="IPR011611">
    <property type="entry name" value="PfkB_dom"/>
</dbReference>
<keyword evidence="2 6" id="KW-0808">Transferase</keyword>
<dbReference type="Pfam" id="PF00294">
    <property type="entry name" value="PfkB"/>
    <property type="match status" value="1"/>
</dbReference>
<dbReference type="InterPro" id="IPR029056">
    <property type="entry name" value="Ribokinase-like"/>
</dbReference>
<dbReference type="GO" id="GO:0008443">
    <property type="term" value="F:phosphofructokinase activity"/>
    <property type="evidence" value="ECO:0007669"/>
    <property type="project" value="TreeGrafter"/>
</dbReference>
<accession>A0A917B017</accession>
<sequence>MADVVIVTPNPALDVTYHVPVNRPGETNRVAEVHHRPGGKGLNVAQVLDTLNVSTVSVLPLGGRNGVVLTEQLESFSGGVHPVIIRGQTRSTVTVADQVGHPTVYNETGPDLGADEWLALRAAIRAELSDARVLVIAGSLPGAAPHGELCAWIGDARQAGVEVVVDCSGRWMIEAAKAGADVLKANADEIRDATNADTVEDGVQVLLRRGAGCVVASLGSEGIFAYEGGHAYHVTAIPGLRGNPTGAGDAATAGLVAARLQGAPPITALAWASAAGAAAVLRPVAGEVDLVDFSRFSSQLLAERATS</sequence>
<dbReference type="PROSITE" id="PS00584">
    <property type="entry name" value="PFKB_KINASES_2"/>
    <property type="match status" value="1"/>
</dbReference>
<dbReference type="Proteomes" id="UP000598775">
    <property type="component" value="Unassembled WGS sequence"/>
</dbReference>
<evidence type="ECO:0000313" key="8">
    <source>
        <dbReference type="EMBL" id="GGF10452.1"/>
    </source>
</evidence>
<dbReference type="PIRSF" id="PIRSF000535">
    <property type="entry name" value="1PFK/6PFK/LacC"/>
    <property type="match status" value="1"/>
</dbReference>
<dbReference type="SUPFAM" id="SSF53613">
    <property type="entry name" value="Ribokinase-like"/>
    <property type="match status" value="1"/>
</dbReference>
<evidence type="ECO:0000259" key="7">
    <source>
        <dbReference type="Pfam" id="PF00294"/>
    </source>
</evidence>
<comment type="caution">
    <text evidence="8">The sequence shown here is derived from an EMBL/GenBank/DDBJ whole genome shotgun (WGS) entry which is preliminary data.</text>
</comment>
<dbReference type="GO" id="GO:0005829">
    <property type="term" value="C:cytosol"/>
    <property type="evidence" value="ECO:0007669"/>
    <property type="project" value="TreeGrafter"/>
</dbReference>
<dbReference type="AlphaFoldDB" id="A0A917B017"/>
<organism evidence="8 9">
    <name type="scientific">Subtercola lobariae</name>
    <dbReference type="NCBI Taxonomy" id="1588641"/>
    <lineage>
        <taxon>Bacteria</taxon>
        <taxon>Bacillati</taxon>
        <taxon>Actinomycetota</taxon>
        <taxon>Actinomycetes</taxon>
        <taxon>Micrococcales</taxon>
        <taxon>Microbacteriaceae</taxon>
        <taxon>Subtercola</taxon>
    </lineage>
</organism>
<dbReference type="GO" id="GO:0005524">
    <property type="term" value="F:ATP binding"/>
    <property type="evidence" value="ECO:0007669"/>
    <property type="project" value="UniProtKB-KW"/>
</dbReference>
<dbReference type="EMBL" id="BMGP01000001">
    <property type="protein sequence ID" value="GGF10452.1"/>
    <property type="molecule type" value="Genomic_DNA"/>
</dbReference>
<proteinExistence type="inferred from homology"/>
<dbReference type="Gene3D" id="3.40.1190.20">
    <property type="match status" value="1"/>
</dbReference>
<evidence type="ECO:0000256" key="3">
    <source>
        <dbReference type="ARBA" id="ARBA00022741"/>
    </source>
</evidence>
<name>A0A917B017_9MICO</name>
<dbReference type="NCBIfam" id="TIGR03168">
    <property type="entry name" value="1-PFK"/>
    <property type="match status" value="1"/>
</dbReference>
<comment type="similarity">
    <text evidence="1">Belongs to the carbohydrate kinase PfkB family.</text>
</comment>
<feature type="domain" description="Carbohydrate kinase PfkB" evidence="7">
    <location>
        <begin position="23"/>
        <end position="285"/>
    </location>
</feature>
<evidence type="ECO:0000256" key="6">
    <source>
        <dbReference type="PIRNR" id="PIRNR000535"/>
    </source>
</evidence>
<evidence type="ECO:0000256" key="2">
    <source>
        <dbReference type="ARBA" id="ARBA00022679"/>
    </source>
</evidence>
<keyword evidence="9" id="KW-1185">Reference proteome</keyword>
<evidence type="ECO:0000256" key="4">
    <source>
        <dbReference type="ARBA" id="ARBA00022777"/>
    </source>
</evidence>
<dbReference type="PANTHER" id="PTHR46566">
    <property type="entry name" value="1-PHOSPHOFRUCTOKINASE-RELATED"/>
    <property type="match status" value="1"/>
</dbReference>
<evidence type="ECO:0000256" key="5">
    <source>
        <dbReference type="ARBA" id="ARBA00022840"/>
    </source>
</evidence>
<keyword evidence="4 8" id="KW-0418">Kinase</keyword>
<keyword evidence="3" id="KW-0547">Nucleotide-binding</keyword>
<dbReference type="RefSeq" id="WP_188671875.1">
    <property type="nucleotide sequence ID" value="NZ_BMGP01000001.1"/>
</dbReference>
<evidence type="ECO:0000313" key="9">
    <source>
        <dbReference type="Proteomes" id="UP000598775"/>
    </source>
</evidence>
<evidence type="ECO:0000256" key="1">
    <source>
        <dbReference type="ARBA" id="ARBA00010688"/>
    </source>
</evidence>
<keyword evidence="5" id="KW-0067">ATP-binding</keyword>
<reference evidence="8 9" key="1">
    <citation type="journal article" date="2014" name="Int. J. Syst. Evol. Microbiol.">
        <title>Complete genome sequence of Corynebacterium casei LMG S-19264T (=DSM 44701T), isolated from a smear-ripened cheese.</title>
        <authorList>
            <consortium name="US DOE Joint Genome Institute (JGI-PGF)"/>
            <person name="Walter F."/>
            <person name="Albersmeier A."/>
            <person name="Kalinowski J."/>
            <person name="Ruckert C."/>
        </authorList>
    </citation>
    <scope>NUCLEOTIDE SEQUENCE [LARGE SCALE GENOMIC DNA]</scope>
    <source>
        <strain evidence="8 9">CGMCC 1.12976</strain>
    </source>
</reference>